<dbReference type="InterPro" id="IPR019577">
    <property type="entry name" value="SPARC/Testican_Ca-bd-dom"/>
</dbReference>
<dbReference type="PROSITE" id="PS00018">
    <property type="entry name" value="EF_HAND_1"/>
    <property type="match status" value="1"/>
</dbReference>
<keyword evidence="6" id="KW-1015">Disulfide bond</keyword>
<evidence type="ECO:0000256" key="3">
    <source>
        <dbReference type="ARBA" id="ARBA00022723"/>
    </source>
</evidence>
<feature type="region of interest" description="Disordered" evidence="8">
    <location>
        <begin position="214"/>
        <end position="239"/>
    </location>
</feature>
<organism evidence="12 13">
    <name type="scientific">Polypterus senegalus</name>
    <name type="common">Senegal bichir</name>
    <dbReference type="NCBI Taxonomy" id="55291"/>
    <lineage>
        <taxon>Eukaryota</taxon>
        <taxon>Metazoa</taxon>
        <taxon>Chordata</taxon>
        <taxon>Craniata</taxon>
        <taxon>Vertebrata</taxon>
        <taxon>Euteleostomi</taxon>
        <taxon>Actinopterygii</taxon>
        <taxon>Polypteriformes</taxon>
        <taxon>Polypteridae</taxon>
        <taxon>Polypterus</taxon>
    </lineage>
</organism>
<dbReference type="SUPFAM" id="SSF100895">
    <property type="entry name" value="Kazal-type serine protease inhibitors"/>
    <property type="match status" value="1"/>
</dbReference>
<keyword evidence="5" id="KW-0106">Calcium</keyword>
<dbReference type="PANTHER" id="PTHR13866">
    <property type="entry name" value="SPARC OSTEONECTIN"/>
    <property type="match status" value="1"/>
</dbReference>
<dbReference type="AlphaFoldDB" id="A0A8X8BT81"/>
<evidence type="ECO:0000256" key="2">
    <source>
        <dbReference type="ARBA" id="ARBA00022525"/>
    </source>
</evidence>
<keyword evidence="4 9" id="KW-0732">Signal</keyword>
<evidence type="ECO:0000256" key="7">
    <source>
        <dbReference type="ARBA" id="ARBA00023180"/>
    </source>
</evidence>
<dbReference type="PANTHER" id="PTHR13866:SF25">
    <property type="entry name" value="SPARC-LIKE 1"/>
    <property type="match status" value="1"/>
</dbReference>
<dbReference type="GO" id="GO:0050840">
    <property type="term" value="F:extracellular matrix binding"/>
    <property type="evidence" value="ECO:0007669"/>
    <property type="project" value="TreeGrafter"/>
</dbReference>
<feature type="region of interest" description="Disordered" evidence="8">
    <location>
        <begin position="104"/>
        <end position="199"/>
    </location>
</feature>
<keyword evidence="2" id="KW-0964">Secreted</keyword>
<dbReference type="GO" id="GO:0005509">
    <property type="term" value="F:calcium ion binding"/>
    <property type="evidence" value="ECO:0007669"/>
    <property type="project" value="InterPro"/>
</dbReference>
<evidence type="ECO:0000313" key="13">
    <source>
        <dbReference type="Proteomes" id="UP000886611"/>
    </source>
</evidence>
<dbReference type="InterPro" id="IPR002048">
    <property type="entry name" value="EF_hand_dom"/>
</dbReference>
<feature type="chain" id="PRO_5036445261" evidence="9">
    <location>
        <begin position="23"/>
        <end position="506"/>
    </location>
</feature>
<feature type="signal peptide" evidence="9">
    <location>
        <begin position="1"/>
        <end position="22"/>
    </location>
</feature>
<evidence type="ECO:0000256" key="9">
    <source>
        <dbReference type="SAM" id="SignalP"/>
    </source>
</evidence>
<evidence type="ECO:0000256" key="1">
    <source>
        <dbReference type="ARBA" id="ARBA00004498"/>
    </source>
</evidence>
<dbReference type="InterPro" id="IPR018247">
    <property type="entry name" value="EF_Hand_1_Ca_BS"/>
</dbReference>
<dbReference type="SMART" id="SM00280">
    <property type="entry name" value="KAZAL"/>
    <property type="match status" value="1"/>
</dbReference>
<feature type="non-terminal residue" evidence="12">
    <location>
        <position position="1"/>
    </location>
</feature>
<feature type="non-terminal residue" evidence="12">
    <location>
        <position position="506"/>
    </location>
</feature>
<name>A0A8X8BT81_POLSE</name>
<evidence type="ECO:0000256" key="6">
    <source>
        <dbReference type="ARBA" id="ARBA00023157"/>
    </source>
</evidence>
<dbReference type="Gene3D" id="3.30.60.30">
    <property type="match status" value="1"/>
</dbReference>
<keyword evidence="13" id="KW-1185">Reference proteome</keyword>
<protein>
    <submittedName>
        <fullName evidence="12">SPRC protein</fullName>
    </submittedName>
</protein>
<comment type="caution">
    <text evidence="12">The sequence shown here is derived from an EMBL/GenBank/DDBJ whole genome shotgun (WGS) entry which is preliminary data.</text>
</comment>
<accession>A0A8X8BT81</accession>
<dbReference type="InterPro" id="IPR036058">
    <property type="entry name" value="Kazal_dom_sf"/>
</dbReference>
<dbReference type="GO" id="GO:0005615">
    <property type="term" value="C:extracellular space"/>
    <property type="evidence" value="ECO:0007669"/>
    <property type="project" value="InterPro"/>
</dbReference>
<feature type="compositionally biased region" description="Basic and acidic residues" evidence="8">
    <location>
        <begin position="143"/>
        <end position="194"/>
    </location>
</feature>
<dbReference type="FunFam" id="1.10.238.10:FF:000068">
    <property type="entry name" value="SPARC isoform 1"/>
    <property type="match status" value="1"/>
</dbReference>
<feature type="domain" description="Kazal-like" evidence="11">
    <location>
        <begin position="242"/>
        <end position="304"/>
    </location>
</feature>
<proteinExistence type="predicted"/>
<evidence type="ECO:0000259" key="10">
    <source>
        <dbReference type="PROSITE" id="PS50222"/>
    </source>
</evidence>
<evidence type="ECO:0000256" key="4">
    <source>
        <dbReference type="ARBA" id="ARBA00022729"/>
    </source>
</evidence>
<comment type="subcellular location">
    <subcellularLocation>
        <location evidence="1">Secreted</location>
        <location evidence="1">Extracellular space</location>
        <location evidence="1">Extracellular matrix</location>
    </subcellularLocation>
</comment>
<evidence type="ECO:0000259" key="11">
    <source>
        <dbReference type="PROSITE" id="PS51465"/>
    </source>
</evidence>
<dbReference type="InterPro" id="IPR002350">
    <property type="entry name" value="Kazal_dom"/>
</dbReference>
<dbReference type="InterPro" id="IPR011992">
    <property type="entry name" value="EF-hand-dom_pair"/>
</dbReference>
<gene>
    <name evidence="12" type="primary">Sparc_0</name>
    <name evidence="12" type="ORF">GTO96_0016082</name>
</gene>
<feature type="domain" description="EF-hand" evidence="10">
    <location>
        <begin position="416"/>
        <end position="451"/>
    </location>
</feature>
<dbReference type="Gene3D" id="1.10.238.10">
    <property type="entry name" value="EF-hand"/>
    <property type="match status" value="1"/>
</dbReference>
<dbReference type="PROSITE" id="PS51465">
    <property type="entry name" value="KAZAL_2"/>
    <property type="match status" value="1"/>
</dbReference>
<evidence type="ECO:0000256" key="8">
    <source>
        <dbReference type="SAM" id="MobiDB-lite"/>
    </source>
</evidence>
<sequence length="506" mass="57998">MKDKLLALLIIWSALCVLVLDTEEPPGQTQRSEEKMDDVKIEDALETGLQWPQNWTNDDLLSVLKEELILESQSEEAVGSDERDLLFEGSAKQVDVGDMDVYQRRGDSVQQVGVEPLLETEDEPEMSERVENTSRNLQELEEDRGATLEENDNNVKEALRSGGEESVKRLDAVEEEKKKNRESEEGNGHQEQRDNQPTVTLEGAEEVIESDLQEGVGTTHGLAESNEKPGTSGLPSLRRKWADRKLKSSVYEVQKNRRKLGRKVCGTDNKTYDTSCHLFATKCQLEGTKKGHRLHLDYIGSYIAPCLDDEFVQFPLRMRDWLKNVLLQLYEQTVNGSTILNEKQRARVQKIYESQRVLRAGEGDEHPVEVLLKDFEKNYNMYIYPVHWQFAQVDQHPADRSLSRSELAPLRLPLVPMEHCISRFFTECDVDKDKLVSFQEWCRCFAIKDGENTIRHMGGMGLKEVQREWSVKGLMEDEDRGSQQPLSHRAVLLFLITDDIDTSLLF</sequence>
<dbReference type="InterPro" id="IPR001999">
    <property type="entry name" value="Osteonectin_CS"/>
</dbReference>
<keyword evidence="7" id="KW-0325">Glycoprotein</keyword>
<dbReference type="GO" id="GO:0005518">
    <property type="term" value="F:collagen binding"/>
    <property type="evidence" value="ECO:0007669"/>
    <property type="project" value="TreeGrafter"/>
</dbReference>
<dbReference type="Proteomes" id="UP000886611">
    <property type="component" value="Unassembled WGS sequence"/>
</dbReference>
<reference evidence="12 13" key="1">
    <citation type="journal article" date="2021" name="Cell">
        <title>Tracing the genetic footprints of vertebrate landing in non-teleost ray-finned fishes.</title>
        <authorList>
            <person name="Bi X."/>
            <person name="Wang K."/>
            <person name="Yang L."/>
            <person name="Pan H."/>
            <person name="Jiang H."/>
            <person name="Wei Q."/>
            <person name="Fang M."/>
            <person name="Yu H."/>
            <person name="Zhu C."/>
            <person name="Cai Y."/>
            <person name="He Y."/>
            <person name="Gan X."/>
            <person name="Zeng H."/>
            <person name="Yu D."/>
            <person name="Zhu Y."/>
            <person name="Jiang H."/>
            <person name="Qiu Q."/>
            <person name="Yang H."/>
            <person name="Zhang Y.E."/>
            <person name="Wang W."/>
            <person name="Zhu M."/>
            <person name="He S."/>
            <person name="Zhang G."/>
        </authorList>
    </citation>
    <scope>NUCLEOTIDE SEQUENCE [LARGE SCALE GENOMIC DNA]</scope>
    <source>
        <strain evidence="12">Bchr_013</strain>
    </source>
</reference>
<dbReference type="PROSITE" id="PS00613">
    <property type="entry name" value="OSTEONECTIN_2"/>
    <property type="match status" value="1"/>
</dbReference>
<dbReference type="SUPFAM" id="SSF47473">
    <property type="entry name" value="EF-hand"/>
    <property type="match status" value="1"/>
</dbReference>
<dbReference type="Pfam" id="PF10591">
    <property type="entry name" value="SPARC_Ca_bdg"/>
    <property type="match status" value="1"/>
</dbReference>
<dbReference type="Pfam" id="PF07648">
    <property type="entry name" value="Kazal_2"/>
    <property type="match status" value="1"/>
</dbReference>
<evidence type="ECO:0000256" key="5">
    <source>
        <dbReference type="ARBA" id="ARBA00022837"/>
    </source>
</evidence>
<keyword evidence="3" id="KW-0479">Metal-binding</keyword>
<dbReference type="EMBL" id="JAATIS010001721">
    <property type="protein sequence ID" value="KAG2466049.1"/>
    <property type="molecule type" value="Genomic_DNA"/>
</dbReference>
<dbReference type="PROSITE" id="PS50222">
    <property type="entry name" value="EF_HAND_2"/>
    <property type="match status" value="1"/>
</dbReference>
<evidence type="ECO:0000313" key="12">
    <source>
        <dbReference type="EMBL" id="KAG2466049.1"/>
    </source>
</evidence>